<protein>
    <submittedName>
        <fullName evidence="5">3'-5' exonuclease</fullName>
    </submittedName>
</protein>
<dbReference type="PANTHER" id="PTHR30231:SF4">
    <property type="entry name" value="PROTEIN NEN2"/>
    <property type="match status" value="1"/>
</dbReference>
<dbReference type="CDD" id="cd06127">
    <property type="entry name" value="DEDDh"/>
    <property type="match status" value="1"/>
</dbReference>
<dbReference type="InterPro" id="IPR012337">
    <property type="entry name" value="RNaseH-like_sf"/>
</dbReference>
<keyword evidence="2" id="KW-0378">Hydrolase</keyword>
<dbReference type="PANTHER" id="PTHR30231">
    <property type="entry name" value="DNA POLYMERASE III SUBUNIT EPSILON"/>
    <property type="match status" value="1"/>
</dbReference>
<evidence type="ECO:0000256" key="2">
    <source>
        <dbReference type="ARBA" id="ARBA00022801"/>
    </source>
</evidence>
<name>A0A3R9MQZ3_9BACT</name>
<evidence type="ECO:0000259" key="4">
    <source>
        <dbReference type="SMART" id="SM00479"/>
    </source>
</evidence>
<proteinExistence type="predicted"/>
<dbReference type="InterPro" id="IPR036397">
    <property type="entry name" value="RNaseH_sf"/>
</dbReference>
<dbReference type="GO" id="GO:0003676">
    <property type="term" value="F:nucleic acid binding"/>
    <property type="evidence" value="ECO:0007669"/>
    <property type="project" value="InterPro"/>
</dbReference>
<evidence type="ECO:0000256" key="3">
    <source>
        <dbReference type="ARBA" id="ARBA00022839"/>
    </source>
</evidence>
<dbReference type="Gene3D" id="3.30.420.10">
    <property type="entry name" value="Ribonuclease H-like superfamily/Ribonuclease H"/>
    <property type="match status" value="1"/>
</dbReference>
<keyword evidence="1" id="KW-0540">Nuclease</keyword>
<dbReference type="GO" id="GO:0006259">
    <property type="term" value="P:DNA metabolic process"/>
    <property type="evidence" value="ECO:0007669"/>
    <property type="project" value="UniProtKB-ARBA"/>
</dbReference>
<evidence type="ECO:0000313" key="5">
    <source>
        <dbReference type="EMBL" id="RSK51486.1"/>
    </source>
</evidence>
<reference evidence="5 6" key="1">
    <citation type="submission" date="2018-12" db="EMBL/GenBank/DDBJ databases">
        <authorList>
            <person name="Feng G."/>
            <person name="Zhu H."/>
        </authorList>
    </citation>
    <scope>NUCLEOTIDE SEQUENCE [LARGE SCALE GENOMIC DNA]</scope>
    <source>
        <strain evidence="5 6">KCTC 12533</strain>
    </source>
</reference>
<dbReference type="Proteomes" id="UP000273500">
    <property type="component" value="Unassembled WGS sequence"/>
</dbReference>
<keyword evidence="6" id="KW-1185">Reference proteome</keyword>
<sequence>MLISLKSMNSSIDLQLDTPVCFIDFETTGVDVLTDQPIEFGAVLVDKHGVIEKKLQSRIMLENINSFNKEAVKIHGIKYESLKDSPTQQQVLSFFFEEFGYNYCFGAWNANFDVSFFKKMCHENGMSENFNKIHYRHLDVQSVAKLSKSLGIIDKNIKSLSDCAEYFNISRSSNHNALEDALICCKVYGLIYSKFAEAIIHNNTTSF</sequence>
<organism evidence="5 6">
    <name type="scientific">Hymenobacter rigui</name>
    <dbReference type="NCBI Taxonomy" id="334424"/>
    <lineage>
        <taxon>Bacteria</taxon>
        <taxon>Pseudomonadati</taxon>
        <taxon>Bacteroidota</taxon>
        <taxon>Cytophagia</taxon>
        <taxon>Cytophagales</taxon>
        <taxon>Hymenobacteraceae</taxon>
        <taxon>Hymenobacter</taxon>
    </lineage>
</organism>
<keyword evidence="3 5" id="KW-0269">Exonuclease</keyword>
<evidence type="ECO:0000256" key="1">
    <source>
        <dbReference type="ARBA" id="ARBA00022722"/>
    </source>
</evidence>
<dbReference type="AlphaFoldDB" id="A0A3R9MQZ3"/>
<feature type="domain" description="Exonuclease" evidence="4">
    <location>
        <begin position="19"/>
        <end position="197"/>
    </location>
</feature>
<comment type="caution">
    <text evidence="5">The sequence shown here is derived from an EMBL/GenBank/DDBJ whole genome shotgun (WGS) entry which is preliminary data.</text>
</comment>
<dbReference type="Pfam" id="PF00929">
    <property type="entry name" value="RNase_T"/>
    <property type="match status" value="1"/>
</dbReference>
<gene>
    <name evidence="5" type="ORF">EI291_04020</name>
</gene>
<dbReference type="SMART" id="SM00479">
    <property type="entry name" value="EXOIII"/>
    <property type="match status" value="1"/>
</dbReference>
<evidence type="ECO:0000313" key="6">
    <source>
        <dbReference type="Proteomes" id="UP000273500"/>
    </source>
</evidence>
<dbReference type="SUPFAM" id="SSF53098">
    <property type="entry name" value="Ribonuclease H-like"/>
    <property type="match status" value="1"/>
</dbReference>
<accession>A0A3R9MQZ3</accession>
<dbReference type="EMBL" id="RWIT01000001">
    <property type="protein sequence ID" value="RSK51486.1"/>
    <property type="molecule type" value="Genomic_DNA"/>
</dbReference>
<dbReference type="GO" id="GO:0008408">
    <property type="term" value="F:3'-5' exonuclease activity"/>
    <property type="evidence" value="ECO:0007669"/>
    <property type="project" value="TreeGrafter"/>
</dbReference>
<dbReference type="InterPro" id="IPR013520">
    <property type="entry name" value="Ribonucl_H"/>
</dbReference>